<dbReference type="Proteomes" id="UP001432322">
    <property type="component" value="Unassembled WGS sequence"/>
</dbReference>
<gene>
    <name evidence="1" type="ORF">PFISCL1PPCAC_21999</name>
</gene>
<feature type="non-terminal residue" evidence="1">
    <location>
        <position position="1"/>
    </location>
</feature>
<dbReference type="PANTHER" id="PTHR22744:SF14">
    <property type="entry name" value="BTB DOMAIN-CONTAINING PROTEIN-RELATED"/>
    <property type="match status" value="1"/>
</dbReference>
<keyword evidence="2" id="KW-1185">Reference proteome</keyword>
<comment type="caution">
    <text evidence="1">The sequence shown here is derived from an EMBL/GenBank/DDBJ whole genome shotgun (WGS) entry which is preliminary data.</text>
</comment>
<evidence type="ECO:0000313" key="1">
    <source>
        <dbReference type="EMBL" id="GMT30702.1"/>
    </source>
</evidence>
<reference evidence="1" key="1">
    <citation type="submission" date="2023-10" db="EMBL/GenBank/DDBJ databases">
        <title>Genome assembly of Pristionchus species.</title>
        <authorList>
            <person name="Yoshida K."/>
            <person name="Sommer R.J."/>
        </authorList>
    </citation>
    <scope>NUCLEOTIDE SEQUENCE</scope>
    <source>
        <strain evidence="1">RS5133</strain>
    </source>
</reference>
<protein>
    <submittedName>
        <fullName evidence="1">Uncharacterized protein</fullName>
    </submittedName>
</protein>
<dbReference type="PANTHER" id="PTHR22744">
    <property type="entry name" value="HELIX LOOP HELIX PROTEIN 21-RELATED"/>
    <property type="match status" value="1"/>
</dbReference>
<dbReference type="EMBL" id="BTSY01000005">
    <property type="protein sequence ID" value="GMT30702.1"/>
    <property type="molecule type" value="Genomic_DNA"/>
</dbReference>
<name>A0AAV5WLG3_9BILA</name>
<accession>A0AAV5WLG3</accession>
<evidence type="ECO:0000313" key="2">
    <source>
        <dbReference type="Proteomes" id="UP001432322"/>
    </source>
</evidence>
<dbReference type="AlphaFoldDB" id="A0AAV5WLG3"/>
<sequence>LAESFLIKSTVISHARRLLLADKFRLSLLETHCFTKVFTTLKRIKELEFFDEFTELSLEMRSRLLTRMMELVE</sequence>
<proteinExistence type="predicted"/>
<organism evidence="1 2">
    <name type="scientific">Pristionchus fissidentatus</name>
    <dbReference type="NCBI Taxonomy" id="1538716"/>
    <lineage>
        <taxon>Eukaryota</taxon>
        <taxon>Metazoa</taxon>
        <taxon>Ecdysozoa</taxon>
        <taxon>Nematoda</taxon>
        <taxon>Chromadorea</taxon>
        <taxon>Rhabditida</taxon>
        <taxon>Rhabditina</taxon>
        <taxon>Diplogasteromorpha</taxon>
        <taxon>Diplogasteroidea</taxon>
        <taxon>Neodiplogasteridae</taxon>
        <taxon>Pristionchus</taxon>
    </lineage>
</organism>